<protein>
    <recommendedName>
        <fullName evidence="1">RNase H type-1 domain-containing protein</fullName>
    </recommendedName>
</protein>
<feature type="non-terminal residue" evidence="3">
    <location>
        <position position="1"/>
    </location>
</feature>
<dbReference type="PANTHER" id="PTHR47074:SF11">
    <property type="entry name" value="REVERSE TRANSCRIPTASE-LIKE PROTEIN"/>
    <property type="match status" value="1"/>
</dbReference>
<dbReference type="InterPro" id="IPR002156">
    <property type="entry name" value="RNaseH_domain"/>
</dbReference>
<dbReference type="Pfam" id="PF13456">
    <property type="entry name" value="RVT_3"/>
    <property type="match status" value="1"/>
</dbReference>
<evidence type="ECO:0000313" key="2">
    <source>
        <dbReference type="EMBL" id="CAG7861078.1"/>
    </source>
</evidence>
<evidence type="ECO:0000259" key="1">
    <source>
        <dbReference type="Pfam" id="PF13456"/>
    </source>
</evidence>
<dbReference type="PANTHER" id="PTHR47074">
    <property type="entry name" value="BNAC02G40300D PROTEIN"/>
    <property type="match status" value="1"/>
</dbReference>
<dbReference type="EMBL" id="LS974625">
    <property type="protein sequence ID" value="CAG7861078.1"/>
    <property type="molecule type" value="Genomic_DNA"/>
</dbReference>
<accession>A0A3P5YHS4</accession>
<reference evidence="3" key="1">
    <citation type="submission" date="2018-11" db="EMBL/GenBank/DDBJ databases">
        <authorList>
            <consortium name="Genoscope - CEA"/>
            <person name="William W."/>
        </authorList>
    </citation>
    <scope>NUCLEOTIDE SEQUENCE</scope>
</reference>
<dbReference type="GO" id="GO:0003676">
    <property type="term" value="F:nucleic acid binding"/>
    <property type="evidence" value="ECO:0007669"/>
    <property type="project" value="InterPro"/>
</dbReference>
<feature type="domain" description="RNase H type-1" evidence="1">
    <location>
        <begin position="88"/>
        <end position="158"/>
    </location>
</feature>
<evidence type="ECO:0000313" key="3">
    <source>
        <dbReference type="EMBL" id="VDC59478.1"/>
    </source>
</evidence>
<organism evidence="3">
    <name type="scientific">Brassica campestris</name>
    <name type="common">Field mustard</name>
    <dbReference type="NCBI Taxonomy" id="3711"/>
    <lineage>
        <taxon>Eukaryota</taxon>
        <taxon>Viridiplantae</taxon>
        <taxon>Streptophyta</taxon>
        <taxon>Embryophyta</taxon>
        <taxon>Tracheophyta</taxon>
        <taxon>Spermatophyta</taxon>
        <taxon>Magnoliopsida</taxon>
        <taxon>eudicotyledons</taxon>
        <taxon>Gunneridae</taxon>
        <taxon>Pentapetalae</taxon>
        <taxon>rosids</taxon>
        <taxon>malvids</taxon>
        <taxon>Brassicales</taxon>
        <taxon>Brassicaceae</taxon>
        <taxon>Brassiceae</taxon>
        <taxon>Brassica</taxon>
    </lineage>
</organism>
<dbReference type="InterPro" id="IPR052929">
    <property type="entry name" value="RNase_H-like_EbsB-rel"/>
</dbReference>
<dbReference type="AlphaFoldDB" id="A0A3P5YHS4"/>
<sequence>LGFPLPSQVPSPYGTNNGTFDTLDILGLWKARNKFVFEGFSATPEETLSTAIVLAREWALEVKPEPSLRPNQLTRSPTAPPHAIVMRSDAVWSAATNDTGLGWVSISTTGTQSFKAPTKSVSSPLTVEGLALQEAVRTCVSLGIKTVVFESDSLQLLKL</sequence>
<dbReference type="GO" id="GO:0004523">
    <property type="term" value="F:RNA-DNA hybrid ribonuclease activity"/>
    <property type="evidence" value="ECO:0007669"/>
    <property type="project" value="InterPro"/>
</dbReference>
<name>A0A3P5YHS4_BRACM</name>
<dbReference type="EMBL" id="LR031568">
    <property type="protein sequence ID" value="VDC59478.1"/>
    <property type="molecule type" value="Genomic_DNA"/>
</dbReference>
<gene>
    <name evidence="3" type="ORF">BRAA09T37089Z</name>
    <name evidence="2" type="ORF">BRAPAZ1V2_A09P15450.2</name>
</gene>
<dbReference type="Proteomes" id="UP000694005">
    <property type="component" value="Chromosome A09"/>
</dbReference>
<proteinExistence type="predicted"/>